<dbReference type="GeneID" id="85363820"/>
<dbReference type="SUPFAM" id="SSF56112">
    <property type="entry name" value="Protein kinase-like (PK-like)"/>
    <property type="match status" value="1"/>
</dbReference>
<proteinExistence type="predicted"/>
<protein>
    <recommendedName>
        <fullName evidence="1">Fungal-type protein kinase domain-containing protein</fullName>
    </recommendedName>
</protein>
<dbReference type="Pfam" id="PF17667">
    <property type="entry name" value="Pkinase_fungal"/>
    <property type="match status" value="1"/>
</dbReference>
<accession>A0AA39K792</accession>
<dbReference type="EMBL" id="JAUEPS010000024">
    <property type="protein sequence ID" value="KAK0455603.1"/>
    <property type="molecule type" value="Genomic_DNA"/>
</dbReference>
<evidence type="ECO:0000259" key="1">
    <source>
        <dbReference type="Pfam" id="PF17667"/>
    </source>
</evidence>
<dbReference type="RefSeq" id="XP_060329113.1">
    <property type="nucleotide sequence ID" value="XM_060480272.1"/>
</dbReference>
<evidence type="ECO:0000313" key="3">
    <source>
        <dbReference type="Proteomes" id="UP001175211"/>
    </source>
</evidence>
<evidence type="ECO:0000313" key="2">
    <source>
        <dbReference type="EMBL" id="KAK0455603.1"/>
    </source>
</evidence>
<reference evidence="2" key="1">
    <citation type="submission" date="2023-06" db="EMBL/GenBank/DDBJ databases">
        <authorList>
            <consortium name="Lawrence Berkeley National Laboratory"/>
            <person name="Ahrendt S."/>
            <person name="Sahu N."/>
            <person name="Indic B."/>
            <person name="Wong-Bajracharya J."/>
            <person name="Merenyi Z."/>
            <person name="Ke H.-M."/>
            <person name="Monk M."/>
            <person name="Kocsube S."/>
            <person name="Drula E."/>
            <person name="Lipzen A."/>
            <person name="Balint B."/>
            <person name="Henrissat B."/>
            <person name="Andreopoulos B."/>
            <person name="Martin F.M."/>
            <person name="Harder C.B."/>
            <person name="Rigling D."/>
            <person name="Ford K.L."/>
            <person name="Foster G.D."/>
            <person name="Pangilinan J."/>
            <person name="Papanicolaou A."/>
            <person name="Barry K."/>
            <person name="LaButti K."/>
            <person name="Viragh M."/>
            <person name="Koriabine M."/>
            <person name="Yan M."/>
            <person name="Riley R."/>
            <person name="Champramary S."/>
            <person name="Plett K.L."/>
            <person name="Tsai I.J."/>
            <person name="Slot J."/>
            <person name="Sipos G."/>
            <person name="Plett J."/>
            <person name="Nagy L.G."/>
            <person name="Grigoriev I.V."/>
        </authorList>
    </citation>
    <scope>NUCLEOTIDE SEQUENCE</scope>
    <source>
        <strain evidence="2">CCBAS 213</strain>
    </source>
</reference>
<name>A0AA39K792_ARMTA</name>
<gene>
    <name evidence="2" type="ORF">EV420DRAFT_1749061</name>
</gene>
<dbReference type="InterPro" id="IPR011009">
    <property type="entry name" value="Kinase-like_dom_sf"/>
</dbReference>
<sequence>MMADYDRSAIIVCKPVVISEQEGTDVTDAFVAMLIGLGRLSLKQRGIQEQFYNDKVLIENYMNRCGDPDAVFVGVTLSIVGRDTCVVKATSEHEEWKGKQLIVKINFIGKAQEKARNMTQGKRPDWALDHLPDILLSQDFGYDAKSPQANLADFFAKTMFADKKFEYEGRVCRIAVEERLYSFDELQTASRVCSGLLRHFAQDISKGNIMWRRTIDGHLRGVLNDFDFSSFRDDTTSLLQRVGTRPYTAYELFDKKYVEDPPPTKHLYRHDVESIFYVIFVVVTSSTLHRNLPNVRFHPTVNSGFADFQPWMIRSLVFTFSSGGGFFSRCDMIYAKKIEKRKD</sequence>
<dbReference type="Proteomes" id="UP001175211">
    <property type="component" value="Unassembled WGS sequence"/>
</dbReference>
<dbReference type="InterPro" id="IPR040976">
    <property type="entry name" value="Pkinase_fungal"/>
</dbReference>
<dbReference type="Gene3D" id="1.10.510.10">
    <property type="entry name" value="Transferase(Phosphotransferase) domain 1"/>
    <property type="match status" value="1"/>
</dbReference>
<comment type="caution">
    <text evidence="2">The sequence shown here is derived from an EMBL/GenBank/DDBJ whole genome shotgun (WGS) entry which is preliminary data.</text>
</comment>
<keyword evidence="3" id="KW-1185">Reference proteome</keyword>
<dbReference type="AlphaFoldDB" id="A0AA39K792"/>
<organism evidence="2 3">
    <name type="scientific">Armillaria tabescens</name>
    <name type="common">Ringless honey mushroom</name>
    <name type="synonym">Agaricus tabescens</name>
    <dbReference type="NCBI Taxonomy" id="1929756"/>
    <lineage>
        <taxon>Eukaryota</taxon>
        <taxon>Fungi</taxon>
        <taxon>Dikarya</taxon>
        <taxon>Basidiomycota</taxon>
        <taxon>Agaricomycotina</taxon>
        <taxon>Agaricomycetes</taxon>
        <taxon>Agaricomycetidae</taxon>
        <taxon>Agaricales</taxon>
        <taxon>Marasmiineae</taxon>
        <taxon>Physalacriaceae</taxon>
        <taxon>Desarmillaria</taxon>
    </lineage>
</organism>
<feature type="domain" description="Fungal-type protein kinase" evidence="1">
    <location>
        <begin position="202"/>
        <end position="282"/>
    </location>
</feature>